<sequence length="141" mass="16140">MKKEIVDHIGCLLFGSQVQHGMREPLHLHSEKQFRVGPGGKLESTASVLTDIWVDQETIYLHYLLPDGQEVRFANKVKQVDCTMNSDYTVRSIVYETEPVQTGQERQRLLFTLQCEEDSVKFYEANEGEAGLANKVMFEIC</sequence>
<dbReference type="EMBL" id="CP032157">
    <property type="protein sequence ID" value="AXY75802.1"/>
    <property type="molecule type" value="Genomic_DNA"/>
</dbReference>
<dbReference type="AlphaFoldDB" id="A0A3B7MMW4"/>
<protein>
    <submittedName>
        <fullName evidence="1">Uncharacterized protein</fullName>
    </submittedName>
</protein>
<name>A0A3B7MMW4_9BACT</name>
<evidence type="ECO:0000313" key="2">
    <source>
        <dbReference type="Proteomes" id="UP000263900"/>
    </source>
</evidence>
<evidence type="ECO:0000313" key="1">
    <source>
        <dbReference type="EMBL" id="AXY75802.1"/>
    </source>
</evidence>
<gene>
    <name evidence="1" type="ORF">D3H65_18230</name>
</gene>
<dbReference type="KEGG" id="pseg:D3H65_18230"/>
<keyword evidence="2" id="KW-1185">Reference proteome</keyword>
<reference evidence="1 2" key="1">
    <citation type="submission" date="2018-09" db="EMBL/GenBank/DDBJ databases">
        <title>Genome sequencing of strain 6GH32-13.</title>
        <authorList>
            <person name="Weon H.-Y."/>
            <person name="Heo J."/>
            <person name="Kwon S.-W."/>
        </authorList>
    </citation>
    <scope>NUCLEOTIDE SEQUENCE [LARGE SCALE GENOMIC DNA]</scope>
    <source>
        <strain evidence="1 2">5GH32-13</strain>
    </source>
</reference>
<dbReference type="RefSeq" id="WP_119051683.1">
    <property type="nucleotide sequence ID" value="NZ_CP032157.1"/>
</dbReference>
<dbReference type="Proteomes" id="UP000263900">
    <property type="component" value="Chromosome"/>
</dbReference>
<organism evidence="1 2">
    <name type="scientific">Paraflavitalea soli</name>
    <dbReference type="NCBI Taxonomy" id="2315862"/>
    <lineage>
        <taxon>Bacteria</taxon>
        <taxon>Pseudomonadati</taxon>
        <taxon>Bacteroidota</taxon>
        <taxon>Chitinophagia</taxon>
        <taxon>Chitinophagales</taxon>
        <taxon>Chitinophagaceae</taxon>
        <taxon>Paraflavitalea</taxon>
    </lineage>
</organism>
<dbReference type="OrthoDB" id="9891033at2"/>
<proteinExistence type="predicted"/>
<accession>A0A3B7MMW4</accession>